<dbReference type="OrthoDB" id="5069333at2759"/>
<dbReference type="Pfam" id="PF00172">
    <property type="entry name" value="Zn_clus"/>
    <property type="match status" value="1"/>
</dbReference>
<reference evidence="8" key="1">
    <citation type="journal article" date="2020" name="Stud. Mycol.">
        <title>101 Dothideomycetes genomes: A test case for predicting lifestyles and emergence of pathogens.</title>
        <authorList>
            <person name="Haridas S."/>
            <person name="Albert R."/>
            <person name="Binder M."/>
            <person name="Bloem J."/>
            <person name="LaButti K."/>
            <person name="Salamov A."/>
            <person name="Andreopoulos B."/>
            <person name="Baker S."/>
            <person name="Barry K."/>
            <person name="Bills G."/>
            <person name="Bluhm B."/>
            <person name="Cannon C."/>
            <person name="Castanera R."/>
            <person name="Culley D."/>
            <person name="Daum C."/>
            <person name="Ezra D."/>
            <person name="Gonzalez J."/>
            <person name="Henrissat B."/>
            <person name="Kuo A."/>
            <person name="Liang C."/>
            <person name="Lipzen A."/>
            <person name="Lutzoni F."/>
            <person name="Magnuson J."/>
            <person name="Mondo S."/>
            <person name="Nolan M."/>
            <person name="Ohm R."/>
            <person name="Pangilinan J."/>
            <person name="Park H.-J."/>
            <person name="Ramirez L."/>
            <person name="Alfaro M."/>
            <person name="Sun H."/>
            <person name="Tritt A."/>
            <person name="Yoshinaga Y."/>
            <person name="Zwiers L.-H."/>
            <person name="Turgeon B."/>
            <person name="Goodwin S."/>
            <person name="Spatafora J."/>
            <person name="Crous P."/>
            <person name="Grigoriev I."/>
        </authorList>
    </citation>
    <scope>NUCLEOTIDE SEQUENCE [LARGE SCALE GENOMIC DNA]</scope>
    <source>
        <strain evidence="8">CBS 304.66</strain>
    </source>
</reference>
<evidence type="ECO:0000313" key="7">
    <source>
        <dbReference type="EMBL" id="KAF2264592.1"/>
    </source>
</evidence>
<dbReference type="CDD" id="cd00067">
    <property type="entry name" value="GAL4"/>
    <property type="match status" value="1"/>
</dbReference>
<keyword evidence="2" id="KW-0479">Metal-binding</keyword>
<keyword evidence="3" id="KW-0805">Transcription regulation</keyword>
<comment type="caution">
    <text evidence="7">The sequence shown here is derived from an EMBL/GenBank/DDBJ whole genome shotgun (WGS) entry which is preliminary data.</text>
</comment>
<evidence type="ECO:0000256" key="4">
    <source>
        <dbReference type="ARBA" id="ARBA00023163"/>
    </source>
</evidence>
<dbReference type="AlphaFoldDB" id="A0A9P4K8K2"/>
<dbReference type="EMBL" id="ML986615">
    <property type="protein sequence ID" value="KAF2264592.1"/>
    <property type="molecule type" value="Genomic_DNA"/>
</dbReference>
<feature type="domain" description="Zn(2)-C6 fungal-type" evidence="6">
    <location>
        <begin position="58"/>
        <end position="88"/>
    </location>
</feature>
<sequence length="130" mass="15083">MVPEVGLMHIRAVLAHGELNNQSDIYIWIQAPWFENKQVYILKTSIMYPSSKETKHIACSRCRERKVRCDGDKPNCRRCVRHGQSCKYVRGRKQQVKNEWVQHLTTFSAQPGRACYSLCHSHPLLFAADP</sequence>
<dbReference type="SUPFAM" id="SSF57701">
    <property type="entry name" value="Zn2/Cys6 DNA-binding domain"/>
    <property type="match status" value="1"/>
</dbReference>
<evidence type="ECO:0000256" key="1">
    <source>
        <dbReference type="ARBA" id="ARBA00004123"/>
    </source>
</evidence>
<evidence type="ECO:0000259" key="6">
    <source>
        <dbReference type="PROSITE" id="PS50048"/>
    </source>
</evidence>
<dbReference type="GO" id="GO:0008270">
    <property type="term" value="F:zinc ion binding"/>
    <property type="evidence" value="ECO:0007669"/>
    <property type="project" value="InterPro"/>
</dbReference>
<evidence type="ECO:0000256" key="3">
    <source>
        <dbReference type="ARBA" id="ARBA00023015"/>
    </source>
</evidence>
<dbReference type="InterPro" id="IPR050815">
    <property type="entry name" value="TF_fung"/>
</dbReference>
<dbReference type="InterPro" id="IPR036864">
    <property type="entry name" value="Zn2-C6_fun-type_DNA-bd_sf"/>
</dbReference>
<dbReference type="PANTHER" id="PTHR47338">
    <property type="entry name" value="ZN(II)2CYS6 TRANSCRIPTION FACTOR (EUROFUNG)-RELATED"/>
    <property type="match status" value="1"/>
</dbReference>
<accession>A0A9P4K8K2</accession>
<keyword evidence="5" id="KW-0539">Nucleus</keyword>
<dbReference type="GO" id="GO:0000981">
    <property type="term" value="F:DNA-binding transcription factor activity, RNA polymerase II-specific"/>
    <property type="evidence" value="ECO:0007669"/>
    <property type="project" value="InterPro"/>
</dbReference>
<keyword evidence="8" id="KW-1185">Reference proteome</keyword>
<proteinExistence type="predicted"/>
<comment type="subcellular location">
    <subcellularLocation>
        <location evidence="1">Nucleus</location>
    </subcellularLocation>
</comment>
<name>A0A9P4K8K2_9PLEO</name>
<evidence type="ECO:0000313" key="8">
    <source>
        <dbReference type="Proteomes" id="UP000800093"/>
    </source>
</evidence>
<dbReference type="PROSITE" id="PS50048">
    <property type="entry name" value="ZN2_CY6_FUNGAL_2"/>
    <property type="match status" value="1"/>
</dbReference>
<dbReference type="InterPro" id="IPR001138">
    <property type="entry name" value="Zn2Cys6_DnaBD"/>
</dbReference>
<organism evidence="7 8">
    <name type="scientific">Lojkania enalia</name>
    <dbReference type="NCBI Taxonomy" id="147567"/>
    <lineage>
        <taxon>Eukaryota</taxon>
        <taxon>Fungi</taxon>
        <taxon>Dikarya</taxon>
        <taxon>Ascomycota</taxon>
        <taxon>Pezizomycotina</taxon>
        <taxon>Dothideomycetes</taxon>
        <taxon>Pleosporomycetidae</taxon>
        <taxon>Pleosporales</taxon>
        <taxon>Pleosporales incertae sedis</taxon>
        <taxon>Lojkania</taxon>
    </lineage>
</organism>
<dbReference type="SMART" id="SM00066">
    <property type="entry name" value="GAL4"/>
    <property type="match status" value="1"/>
</dbReference>
<evidence type="ECO:0000256" key="2">
    <source>
        <dbReference type="ARBA" id="ARBA00022723"/>
    </source>
</evidence>
<dbReference type="PROSITE" id="PS00463">
    <property type="entry name" value="ZN2_CY6_FUNGAL_1"/>
    <property type="match status" value="1"/>
</dbReference>
<dbReference type="GO" id="GO:0005634">
    <property type="term" value="C:nucleus"/>
    <property type="evidence" value="ECO:0007669"/>
    <property type="project" value="UniProtKB-SubCell"/>
</dbReference>
<dbReference type="PRINTS" id="PR00755">
    <property type="entry name" value="AFLATOXINBRP"/>
</dbReference>
<evidence type="ECO:0000256" key="5">
    <source>
        <dbReference type="ARBA" id="ARBA00023242"/>
    </source>
</evidence>
<dbReference type="Proteomes" id="UP000800093">
    <property type="component" value="Unassembled WGS sequence"/>
</dbReference>
<dbReference type="PANTHER" id="PTHR47338:SF5">
    <property type="entry name" value="ZN(II)2CYS6 TRANSCRIPTION FACTOR (EUROFUNG)"/>
    <property type="match status" value="1"/>
</dbReference>
<dbReference type="Gene3D" id="4.10.240.10">
    <property type="entry name" value="Zn(2)-C6 fungal-type DNA-binding domain"/>
    <property type="match status" value="1"/>
</dbReference>
<keyword evidence="4" id="KW-0804">Transcription</keyword>
<gene>
    <name evidence="7" type="ORF">CC78DRAFT_231640</name>
</gene>
<protein>
    <recommendedName>
        <fullName evidence="6">Zn(2)-C6 fungal-type domain-containing protein</fullName>
    </recommendedName>
</protein>